<feature type="transmembrane region" description="Helical" evidence="1">
    <location>
        <begin position="21"/>
        <end position="43"/>
    </location>
</feature>
<evidence type="ECO:0000313" key="2">
    <source>
        <dbReference type="EMBL" id="CAB4781074.1"/>
    </source>
</evidence>
<name>A0A6J7T975_9ZZZZ</name>
<protein>
    <submittedName>
        <fullName evidence="3">Unannotated protein</fullName>
    </submittedName>
</protein>
<sequence>MIKRLRDGAMNKRLREEDGNVESALVLIPLLLLFLMAIEVIVATNLRNADLSLAQADATVRAISGQFASSDQIIELDSPDPFAHMKVLISRRKDTLPQLVPGLLALLGGKAIVEVNGAAVVENLN</sequence>
<keyword evidence="1" id="KW-0472">Membrane</keyword>
<keyword evidence="1" id="KW-1133">Transmembrane helix</keyword>
<dbReference type="AlphaFoldDB" id="A0A6J7T975"/>
<gene>
    <name evidence="2" type="ORF">UFOPK2918_00940</name>
    <name evidence="3" type="ORF">UFOPK4303_00824</name>
</gene>
<dbReference type="EMBL" id="CAFBQI010000063">
    <property type="protein sequence ID" value="CAB5049833.1"/>
    <property type="molecule type" value="Genomic_DNA"/>
</dbReference>
<keyword evidence="1" id="KW-0812">Transmembrane</keyword>
<accession>A0A6J7T975</accession>
<organism evidence="3">
    <name type="scientific">freshwater metagenome</name>
    <dbReference type="NCBI Taxonomy" id="449393"/>
    <lineage>
        <taxon>unclassified sequences</taxon>
        <taxon>metagenomes</taxon>
        <taxon>ecological metagenomes</taxon>
    </lineage>
</organism>
<dbReference type="EMBL" id="CAEZZT010000068">
    <property type="protein sequence ID" value="CAB4781074.1"/>
    <property type="molecule type" value="Genomic_DNA"/>
</dbReference>
<proteinExistence type="predicted"/>
<evidence type="ECO:0000256" key="1">
    <source>
        <dbReference type="SAM" id="Phobius"/>
    </source>
</evidence>
<evidence type="ECO:0000313" key="3">
    <source>
        <dbReference type="EMBL" id="CAB5049833.1"/>
    </source>
</evidence>
<reference evidence="3" key="1">
    <citation type="submission" date="2020-05" db="EMBL/GenBank/DDBJ databases">
        <authorList>
            <person name="Chiriac C."/>
            <person name="Salcher M."/>
            <person name="Ghai R."/>
            <person name="Kavagutti S V."/>
        </authorList>
    </citation>
    <scope>NUCLEOTIDE SEQUENCE</scope>
</reference>